<accession>A0AAE6KR18</accession>
<comment type="pathway">
    <text evidence="10">Lipid metabolism; phospholipid metabolism.</text>
</comment>
<dbReference type="RefSeq" id="WP_140788514.1">
    <property type="nucleotide sequence ID" value="NZ_CP017170.1"/>
</dbReference>
<feature type="transmembrane region" description="Helical" evidence="10">
    <location>
        <begin position="6"/>
        <end position="25"/>
    </location>
</feature>
<dbReference type="NCBIfam" id="TIGR00023">
    <property type="entry name" value="glycerol-3-phosphate 1-O-acyltransferase PlsY"/>
    <property type="match status" value="1"/>
</dbReference>
<protein>
    <recommendedName>
        <fullName evidence="10">Glycerol-3-phosphate acyltransferase</fullName>
    </recommendedName>
    <alternativeName>
        <fullName evidence="10">Acyl-PO4 G3P acyltransferase</fullName>
    </alternativeName>
    <alternativeName>
        <fullName evidence="10">Acyl-phosphate--glycerol-3-phosphate acyltransferase</fullName>
    </alternativeName>
    <alternativeName>
        <fullName evidence="10">G3P acyltransferase</fullName>
        <shortName evidence="10">GPAT</shortName>
        <ecNumber evidence="10">2.3.1.275</ecNumber>
    </alternativeName>
    <alternativeName>
        <fullName evidence="10">Lysophosphatidic acid synthase</fullName>
        <shortName evidence="10">LPA synthase</shortName>
    </alternativeName>
</protein>
<keyword evidence="6 10" id="KW-0443">Lipid metabolism</keyword>
<comment type="subunit">
    <text evidence="10">Probably interacts with PlsX.</text>
</comment>
<reference evidence="11 12" key="1">
    <citation type="journal article" date="2019" name="Science">
        <title>Social genes are selection hotspots in kin groups of a soil microbe.</title>
        <authorList>
            <person name="Wielgoss S."/>
            <person name="Wolfensberger R."/>
            <person name="Sun L."/>
            <person name="Fiegna F."/>
            <person name="Velicer G.J."/>
        </authorList>
    </citation>
    <scope>NUCLEOTIDE SEQUENCE [LARGE SCALE GENOMIC DNA]</scope>
    <source>
        <strain evidence="11 12">MC3.5.9c15</strain>
    </source>
</reference>
<dbReference type="Pfam" id="PF02660">
    <property type="entry name" value="G3P_acyltransf"/>
    <property type="match status" value="1"/>
</dbReference>
<keyword evidence="11" id="KW-0012">Acyltransferase</keyword>
<keyword evidence="9 10" id="KW-1208">Phospholipid metabolism</keyword>
<keyword evidence="2 10" id="KW-0444">Lipid biosynthesis</keyword>
<gene>
    <name evidence="10" type="primary">plsY</name>
    <name evidence="11" type="ORF">BHS09_07195</name>
</gene>
<evidence type="ECO:0000256" key="1">
    <source>
        <dbReference type="ARBA" id="ARBA00022475"/>
    </source>
</evidence>
<evidence type="ECO:0000256" key="6">
    <source>
        <dbReference type="ARBA" id="ARBA00023098"/>
    </source>
</evidence>
<feature type="transmembrane region" description="Helical" evidence="10">
    <location>
        <begin position="51"/>
        <end position="74"/>
    </location>
</feature>
<keyword evidence="1 10" id="KW-1003">Cell membrane</keyword>
<comment type="function">
    <text evidence="10">Catalyzes the transfer of an acyl group from acyl-phosphate (acyl-PO(4)) to glycerol-3-phosphate (G3P) to form lysophosphatidic acid (LPA). This enzyme utilizes acyl-phosphate as fatty acyl donor, but not acyl-CoA or acyl-ACP.</text>
</comment>
<evidence type="ECO:0000313" key="11">
    <source>
        <dbReference type="EMBL" id="QDE66817.1"/>
    </source>
</evidence>
<dbReference type="EMBL" id="CP017174">
    <property type="protein sequence ID" value="QDE66817.1"/>
    <property type="molecule type" value="Genomic_DNA"/>
</dbReference>
<dbReference type="EC" id="2.3.1.275" evidence="10"/>
<keyword evidence="5 10" id="KW-1133">Transmembrane helix</keyword>
<keyword evidence="3 10" id="KW-0808">Transferase</keyword>
<comment type="similarity">
    <text evidence="10">Belongs to the PlsY family.</text>
</comment>
<evidence type="ECO:0000256" key="7">
    <source>
        <dbReference type="ARBA" id="ARBA00023136"/>
    </source>
</evidence>
<keyword evidence="8 10" id="KW-0594">Phospholipid biosynthesis</keyword>
<proteinExistence type="inferred from homology"/>
<dbReference type="InterPro" id="IPR003811">
    <property type="entry name" value="G3P_acylTferase_PlsY"/>
</dbReference>
<dbReference type="PANTHER" id="PTHR30309">
    <property type="entry name" value="INNER MEMBRANE PROTEIN YGIH"/>
    <property type="match status" value="1"/>
</dbReference>
<dbReference type="GO" id="GO:0005886">
    <property type="term" value="C:plasma membrane"/>
    <property type="evidence" value="ECO:0007669"/>
    <property type="project" value="UniProtKB-SubCell"/>
</dbReference>
<feature type="transmembrane region" description="Helical" evidence="10">
    <location>
        <begin position="110"/>
        <end position="135"/>
    </location>
</feature>
<name>A0AAE6KR18_MYXXA</name>
<evidence type="ECO:0000256" key="9">
    <source>
        <dbReference type="ARBA" id="ARBA00023264"/>
    </source>
</evidence>
<dbReference type="PANTHER" id="PTHR30309:SF0">
    <property type="entry name" value="GLYCEROL-3-PHOSPHATE ACYLTRANSFERASE-RELATED"/>
    <property type="match status" value="1"/>
</dbReference>
<evidence type="ECO:0000256" key="10">
    <source>
        <dbReference type="HAMAP-Rule" id="MF_01043"/>
    </source>
</evidence>
<comment type="catalytic activity">
    <reaction evidence="10">
        <text>an acyl phosphate + sn-glycerol 3-phosphate = a 1-acyl-sn-glycero-3-phosphate + phosphate</text>
        <dbReference type="Rhea" id="RHEA:34075"/>
        <dbReference type="ChEBI" id="CHEBI:43474"/>
        <dbReference type="ChEBI" id="CHEBI:57597"/>
        <dbReference type="ChEBI" id="CHEBI:57970"/>
        <dbReference type="ChEBI" id="CHEBI:59918"/>
        <dbReference type="EC" id="2.3.1.275"/>
    </reaction>
</comment>
<dbReference type="GO" id="GO:0008654">
    <property type="term" value="P:phospholipid biosynthetic process"/>
    <property type="evidence" value="ECO:0007669"/>
    <property type="project" value="UniProtKB-UniRule"/>
</dbReference>
<keyword evidence="7 10" id="KW-0472">Membrane</keyword>
<keyword evidence="4 10" id="KW-0812">Transmembrane</keyword>
<dbReference type="SMART" id="SM01207">
    <property type="entry name" value="G3P_acyltransf"/>
    <property type="match status" value="1"/>
</dbReference>
<dbReference type="AlphaFoldDB" id="A0AAE6KR18"/>
<evidence type="ECO:0000256" key="2">
    <source>
        <dbReference type="ARBA" id="ARBA00022516"/>
    </source>
</evidence>
<dbReference type="Proteomes" id="UP000320179">
    <property type="component" value="Chromosome"/>
</dbReference>
<dbReference type="HAMAP" id="MF_01043">
    <property type="entry name" value="PlsY"/>
    <property type="match status" value="1"/>
</dbReference>
<organism evidence="11 12">
    <name type="scientific">Myxococcus xanthus</name>
    <dbReference type="NCBI Taxonomy" id="34"/>
    <lineage>
        <taxon>Bacteria</taxon>
        <taxon>Pseudomonadati</taxon>
        <taxon>Myxococcota</taxon>
        <taxon>Myxococcia</taxon>
        <taxon>Myxococcales</taxon>
        <taxon>Cystobacterineae</taxon>
        <taxon>Myxococcaceae</taxon>
        <taxon>Myxococcus</taxon>
    </lineage>
</organism>
<sequence>MTSALVLLGYLAGSIPFGVLLTRWLRGVDVRKGGSGNIGATNVTRVAGKKLGAVVLLLDAIKGALPVVLAVRLLPDAPTVHVAVGLAAVLGHIYPVWLKLQGGKGVATALGVLLVLVPQAALAGALAYVAVFAVSRVSSLGSLAAGATAVGTSALTARAVEYAGLSAFLFALMLWTHRGNILRLARRTERRF</sequence>
<feature type="transmembrane region" description="Helical" evidence="10">
    <location>
        <begin position="155"/>
        <end position="176"/>
    </location>
</feature>
<evidence type="ECO:0000313" key="12">
    <source>
        <dbReference type="Proteomes" id="UP000320179"/>
    </source>
</evidence>
<comment type="subcellular location">
    <subcellularLocation>
        <location evidence="10">Cell membrane</location>
        <topology evidence="10">Multi-pass membrane protein</topology>
    </subcellularLocation>
</comment>
<dbReference type="GO" id="GO:0043772">
    <property type="term" value="F:acyl-phosphate glycerol-3-phosphate acyltransferase activity"/>
    <property type="evidence" value="ECO:0007669"/>
    <property type="project" value="UniProtKB-UniRule"/>
</dbReference>
<evidence type="ECO:0000256" key="8">
    <source>
        <dbReference type="ARBA" id="ARBA00023209"/>
    </source>
</evidence>
<feature type="transmembrane region" description="Helical" evidence="10">
    <location>
        <begin position="80"/>
        <end position="98"/>
    </location>
</feature>
<evidence type="ECO:0000256" key="5">
    <source>
        <dbReference type="ARBA" id="ARBA00022989"/>
    </source>
</evidence>
<evidence type="ECO:0000256" key="3">
    <source>
        <dbReference type="ARBA" id="ARBA00022679"/>
    </source>
</evidence>
<evidence type="ECO:0000256" key="4">
    <source>
        <dbReference type="ARBA" id="ARBA00022692"/>
    </source>
</evidence>